<gene>
    <name evidence="1" type="ORF">EVAR_24204_1</name>
</gene>
<dbReference type="AlphaFoldDB" id="A0A4C1W4M8"/>
<sequence>MFSSKGLKQFLIIKYLIHVCRVRFMSPHHYDVSSHRLFISDEGLFGPQLFARLPATCISMHTQPTADPRICLDSRVSGGLQAAR</sequence>
<organism evidence="1 2">
    <name type="scientific">Eumeta variegata</name>
    <name type="common">Bagworm moth</name>
    <name type="synonym">Eumeta japonica</name>
    <dbReference type="NCBI Taxonomy" id="151549"/>
    <lineage>
        <taxon>Eukaryota</taxon>
        <taxon>Metazoa</taxon>
        <taxon>Ecdysozoa</taxon>
        <taxon>Arthropoda</taxon>
        <taxon>Hexapoda</taxon>
        <taxon>Insecta</taxon>
        <taxon>Pterygota</taxon>
        <taxon>Neoptera</taxon>
        <taxon>Endopterygota</taxon>
        <taxon>Lepidoptera</taxon>
        <taxon>Glossata</taxon>
        <taxon>Ditrysia</taxon>
        <taxon>Tineoidea</taxon>
        <taxon>Psychidae</taxon>
        <taxon>Oiketicinae</taxon>
        <taxon>Eumeta</taxon>
    </lineage>
</organism>
<accession>A0A4C1W4M8</accession>
<keyword evidence="2" id="KW-1185">Reference proteome</keyword>
<reference evidence="1 2" key="1">
    <citation type="journal article" date="2019" name="Commun. Biol.">
        <title>The bagworm genome reveals a unique fibroin gene that provides high tensile strength.</title>
        <authorList>
            <person name="Kono N."/>
            <person name="Nakamura H."/>
            <person name="Ohtoshi R."/>
            <person name="Tomita M."/>
            <person name="Numata K."/>
            <person name="Arakawa K."/>
        </authorList>
    </citation>
    <scope>NUCLEOTIDE SEQUENCE [LARGE SCALE GENOMIC DNA]</scope>
</reference>
<name>A0A4C1W4M8_EUMVA</name>
<comment type="caution">
    <text evidence="1">The sequence shown here is derived from an EMBL/GenBank/DDBJ whole genome shotgun (WGS) entry which is preliminary data.</text>
</comment>
<evidence type="ECO:0000313" key="2">
    <source>
        <dbReference type="Proteomes" id="UP000299102"/>
    </source>
</evidence>
<proteinExistence type="predicted"/>
<evidence type="ECO:0000313" key="1">
    <source>
        <dbReference type="EMBL" id="GBP46011.1"/>
    </source>
</evidence>
<protein>
    <submittedName>
        <fullName evidence="1">Uncharacterized protein</fullName>
    </submittedName>
</protein>
<dbReference type="EMBL" id="BGZK01000475">
    <property type="protein sequence ID" value="GBP46011.1"/>
    <property type="molecule type" value="Genomic_DNA"/>
</dbReference>
<dbReference type="Proteomes" id="UP000299102">
    <property type="component" value="Unassembled WGS sequence"/>
</dbReference>